<comment type="caution">
    <text evidence="3">The sequence shown here is derived from an EMBL/GenBank/DDBJ whole genome shotgun (WGS) entry which is preliminary data.</text>
</comment>
<evidence type="ECO:0000313" key="4">
    <source>
        <dbReference type="Proteomes" id="UP001190700"/>
    </source>
</evidence>
<gene>
    <name evidence="3" type="ORF">CYMTET_26595</name>
</gene>
<feature type="compositionally biased region" description="Basic and acidic residues" evidence="1">
    <location>
        <begin position="34"/>
        <end position="45"/>
    </location>
</feature>
<sequence>MTADEIKTRWETTRNRATALGTLLHERIEVFYNRPERGSESRAETPDDDKGDDGDESELSPEWQQFIQFQSDHRVVPYRTELRIYDPETRVAGSVDLLAFGRVGDDDDAFVIFDWKRSAKDLSSTAYDYGRACAPPLTQLPDTPHTRYALQQNLYAYILCKYYFKRIDRMYLVRLSSTVANYELIPLPNLQSEIELVLTRRKRDLQRLRRVKGVCVTGVLLASLLIAIRKHGAGRMPTSSSSDRSL</sequence>
<dbReference type="AlphaFoldDB" id="A0AAE0FS00"/>
<dbReference type="InterPro" id="IPR011604">
    <property type="entry name" value="PDDEXK-like_dom_sf"/>
</dbReference>
<evidence type="ECO:0008006" key="5">
    <source>
        <dbReference type="Google" id="ProtNLM"/>
    </source>
</evidence>
<feature type="compositionally biased region" description="Acidic residues" evidence="1">
    <location>
        <begin position="46"/>
        <end position="59"/>
    </location>
</feature>
<name>A0AAE0FS00_9CHLO</name>
<dbReference type="Gene3D" id="3.90.320.10">
    <property type="match status" value="1"/>
</dbReference>
<dbReference type="EMBL" id="LGRX02014410">
    <property type="protein sequence ID" value="KAK3264673.1"/>
    <property type="molecule type" value="Genomic_DNA"/>
</dbReference>
<feature type="region of interest" description="Disordered" evidence="1">
    <location>
        <begin position="34"/>
        <end position="59"/>
    </location>
</feature>
<keyword evidence="4" id="KW-1185">Reference proteome</keyword>
<organism evidence="3 4">
    <name type="scientific">Cymbomonas tetramitiformis</name>
    <dbReference type="NCBI Taxonomy" id="36881"/>
    <lineage>
        <taxon>Eukaryota</taxon>
        <taxon>Viridiplantae</taxon>
        <taxon>Chlorophyta</taxon>
        <taxon>Pyramimonadophyceae</taxon>
        <taxon>Pyramimonadales</taxon>
        <taxon>Pyramimonadaceae</taxon>
        <taxon>Cymbomonas</taxon>
    </lineage>
</organism>
<reference evidence="3 4" key="1">
    <citation type="journal article" date="2015" name="Genome Biol. Evol.">
        <title>Comparative Genomics of a Bacterivorous Green Alga Reveals Evolutionary Causalities and Consequences of Phago-Mixotrophic Mode of Nutrition.</title>
        <authorList>
            <person name="Burns J.A."/>
            <person name="Paasch A."/>
            <person name="Narechania A."/>
            <person name="Kim E."/>
        </authorList>
    </citation>
    <scope>NUCLEOTIDE SEQUENCE [LARGE SCALE GENOMIC DNA]</scope>
    <source>
        <strain evidence="3 4">PLY_AMNH</strain>
    </source>
</reference>
<proteinExistence type="predicted"/>
<evidence type="ECO:0000256" key="1">
    <source>
        <dbReference type="SAM" id="MobiDB-lite"/>
    </source>
</evidence>
<accession>A0AAE0FS00</accession>
<protein>
    <recommendedName>
        <fullName evidence="5">PD-(D/E)XK endonuclease-like domain-containing protein</fullName>
    </recommendedName>
</protein>
<evidence type="ECO:0000313" key="3">
    <source>
        <dbReference type="EMBL" id="KAK3264673.1"/>
    </source>
</evidence>
<keyword evidence="2" id="KW-1133">Transmembrane helix</keyword>
<evidence type="ECO:0000256" key="2">
    <source>
        <dbReference type="SAM" id="Phobius"/>
    </source>
</evidence>
<keyword evidence="2" id="KW-0472">Membrane</keyword>
<dbReference type="Proteomes" id="UP001190700">
    <property type="component" value="Unassembled WGS sequence"/>
</dbReference>
<keyword evidence="2" id="KW-0812">Transmembrane</keyword>
<feature type="transmembrane region" description="Helical" evidence="2">
    <location>
        <begin position="210"/>
        <end position="228"/>
    </location>
</feature>